<gene>
    <name evidence="2" type="ORF">AFUS01_LOCUS27614</name>
</gene>
<sequence length="155" mass="18108">MDLEFSRRVAYLTQICWMQFSTPSLDYIVVLPNIEAIKRYTKPELNDPGRVIAPFPYNNDVINLKLNLNVFLPNVFDVQFFCHGFWGLPNPPLYPTCMLLKDKYNPKCTESKKTILRLDYAVSSLSRQQQLYCQNDVYFLYLAWIEIFSNGGTCI</sequence>
<evidence type="ECO:0000259" key="1">
    <source>
        <dbReference type="Pfam" id="PF01612"/>
    </source>
</evidence>
<dbReference type="Proteomes" id="UP000708208">
    <property type="component" value="Unassembled WGS sequence"/>
</dbReference>
<proteinExistence type="predicted"/>
<dbReference type="AlphaFoldDB" id="A0A8J2KP07"/>
<reference evidence="2" key="1">
    <citation type="submission" date="2021-06" db="EMBL/GenBank/DDBJ databases">
        <authorList>
            <person name="Hodson N. C."/>
            <person name="Mongue J. A."/>
            <person name="Jaron S. K."/>
        </authorList>
    </citation>
    <scope>NUCLEOTIDE SEQUENCE</scope>
</reference>
<comment type="caution">
    <text evidence="2">The sequence shown here is derived from an EMBL/GenBank/DDBJ whole genome shotgun (WGS) entry which is preliminary data.</text>
</comment>
<dbReference type="Pfam" id="PF01612">
    <property type="entry name" value="DNA_pol_A_exo1"/>
    <property type="match status" value="1"/>
</dbReference>
<dbReference type="GO" id="GO:0003676">
    <property type="term" value="F:nucleic acid binding"/>
    <property type="evidence" value="ECO:0007669"/>
    <property type="project" value="InterPro"/>
</dbReference>
<accession>A0A8J2KP07</accession>
<evidence type="ECO:0000313" key="2">
    <source>
        <dbReference type="EMBL" id="CAG7817026.1"/>
    </source>
</evidence>
<dbReference type="GO" id="GO:0008408">
    <property type="term" value="F:3'-5' exonuclease activity"/>
    <property type="evidence" value="ECO:0007669"/>
    <property type="project" value="InterPro"/>
</dbReference>
<protein>
    <recommendedName>
        <fullName evidence="1">3'-5' exonuclease domain-containing protein</fullName>
    </recommendedName>
</protein>
<name>A0A8J2KP07_9HEXA</name>
<feature type="domain" description="3'-5' exonuclease" evidence="1">
    <location>
        <begin position="2"/>
        <end position="141"/>
    </location>
</feature>
<dbReference type="InterPro" id="IPR002562">
    <property type="entry name" value="3'-5'_exonuclease_dom"/>
</dbReference>
<organism evidence="2 3">
    <name type="scientific">Allacma fusca</name>
    <dbReference type="NCBI Taxonomy" id="39272"/>
    <lineage>
        <taxon>Eukaryota</taxon>
        <taxon>Metazoa</taxon>
        <taxon>Ecdysozoa</taxon>
        <taxon>Arthropoda</taxon>
        <taxon>Hexapoda</taxon>
        <taxon>Collembola</taxon>
        <taxon>Symphypleona</taxon>
        <taxon>Sminthuridae</taxon>
        <taxon>Allacma</taxon>
    </lineage>
</organism>
<dbReference type="GO" id="GO:0006139">
    <property type="term" value="P:nucleobase-containing compound metabolic process"/>
    <property type="evidence" value="ECO:0007669"/>
    <property type="project" value="InterPro"/>
</dbReference>
<evidence type="ECO:0000313" key="3">
    <source>
        <dbReference type="Proteomes" id="UP000708208"/>
    </source>
</evidence>
<keyword evidence="3" id="KW-1185">Reference proteome</keyword>
<dbReference type="EMBL" id="CAJVCH010385215">
    <property type="protein sequence ID" value="CAG7817026.1"/>
    <property type="molecule type" value="Genomic_DNA"/>
</dbReference>